<gene>
    <name evidence="3" type="ORF">PCOAH_00014490</name>
</gene>
<name>A0A1B1DW83_9APIC</name>
<dbReference type="KEGG" id="pcot:PCOAH_00014490"/>
<feature type="compositionally biased region" description="Low complexity" evidence="1">
    <location>
        <begin position="538"/>
        <end position="548"/>
    </location>
</feature>
<dbReference type="GeneID" id="30908175"/>
<dbReference type="GO" id="GO:0006508">
    <property type="term" value="P:proteolysis"/>
    <property type="evidence" value="ECO:0007669"/>
    <property type="project" value="InterPro"/>
</dbReference>
<reference evidence="4" key="1">
    <citation type="submission" date="2016-06" db="EMBL/GenBank/DDBJ databases">
        <title>First high quality genome sequence of Plasmodium coatneyi using continuous long reads from single molecule, real-time sequencing.</title>
        <authorList>
            <person name="Chien J.-T."/>
            <person name="Pakala S.B."/>
            <person name="Geraldo J.A."/>
            <person name="Lapp S.A."/>
            <person name="Barnwell J.W."/>
            <person name="Kissinger J.C."/>
            <person name="Galinski M.R."/>
            <person name="Humphrey J.C."/>
        </authorList>
    </citation>
    <scope>NUCLEOTIDE SEQUENCE [LARGE SCALE GENOMIC DNA]</scope>
    <source>
        <strain evidence="4">Hackeri</strain>
    </source>
</reference>
<dbReference type="InterPro" id="IPR021109">
    <property type="entry name" value="Peptidase_aspartic_dom_sf"/>
</dbReference>
<feature type="compositionally biased region" description="Acidic residues" evidence="1">
    <location>
        <begin position="755"/>
        <end position="766"/>
    </location>
</feature>
<feature type="compositionally biased region" description="Low complexity" evidence="1">
    <location>
        <begin position="826"/>
        <end position="835"/>
    </location>
</feature>
<protein>
    <recommendedName>
        <fullName evidence="5">Aspartyl protease</fullName>
    </recommendedName>
</protein>
<dbReference type="VEuPathDB" id="PlasmoDB:PCOAH_00014490"/>
<dbReference type="Gene3D" id="2.40.70.10">
    <property type="entry name" value="Acid Proteases"/>
    <property type="match status" value="1"/>
</dbReference>
<sequence>MPVLIGFLLLPLLLFDFYDTLKLRNSADRIIHVSEKGGCLPNPWSLSHSINARHLFIHNKNGFEGRLKFDRKNAGVQRRKEELFLSRDEPGFAKNEMKIETFKSPSGNEFLCTKLVMNDQEKRFIVDLCSDNSFLFSRGEDILLKSNRSNGVAPTESERGPPHLLFGREDVQNVHEELYLNNTKVDVERVVKAKESREKKVFQFYLMEEKQMDKNLDGIIGFDFFSNFDSFLFDTIRMKIELGGDAASNKLQEQWASTPDGHCHKVDLHNYSNHIKYFSVDVNNQLYKGLLDSGTSKTLLINSDVKLEREDERGDDSVPVENILNQRFTVRKLKKVNRFAILSKESEVGMPLQMKELYANENVFPYLDSNVVLLGLDFLLNRKFLFDLKNGKLYMYCEGTTCSPHAMSEGNLVSGSATSGANNSIIDHLKVDQKCAEIYEQLKSKKLSFLNITNELEKDNIDMQDCKSTNDVIRRYAIKVIYGKEYLPRREPTRKDPEFEQRYKEMTTFFKKLSPEEKQNMLNKMVHTLRSDYRDGSFGDPSSGGSDPTNEQHNPPRNNHEYERASEIIEKYVTQEIEKKQYSLHRFKSCNANRRNEKAVEEEYTHLSALYNAHPEFSFEILNDFKRELSARRINVNALQSENDIIRKVAETRVYNQNANSNKEGRNRKRKNIIVRRFSNDDNNIHTQIIIRRNGLDPDDDDSEDNTEEGKDGKYHQYGNMERMDDLFPNSLFSGIFKNFFGDSNRSEHYRSGGDDTDDAGGDDGEEGHQDGDLLSELNNFFGFGNMGENFFRKKKKSVIGFKTKEPTNGNADPEGEGKKKGNGTSGDTSNDISSDISNAIKEEKDTDIIYLLNKVQKLNDANLKSFILQSLKNDNVRRILVDALKKGYQSAHEECRTQGDNKGMYLLQMLKQTGIF</sequence>
<organism evidence="3 4">
    <name type="scientific">Plasmodium coatneyi</name>
    <dbReference type="NCBI Taxonomy" id="208452"/>
    <lineage>
        <taxon>Eukaryota</taxon>
        <taxon>Sar</taxon>
        <taxon>Alveolata</taxon>
        <taxon>Apicomplexa</taxon>
        <taxon>Aconoidasida</taxon>
        <taxon>Haemosporida</taxon>
        <taxon>Plasmodiidae</taxon>
        <taxon>Plasmodium</taxon>
    </lineage>
</organism>
<dbReference type="RefSeq" id="XP_019913738.1">
    <property type="nucleotide sequence ID" value="XM_020058258.1"/>
</dbReference>
<keyword evidence="2" id="KW-0732">Signal</keyword>
<dbReference type="EMBL" id="CP016244">
    <property type="protein sequence ID" value="ANQ07043.1"/>
    <property type="molecule type" value="Genomic_DNA"/>
</dbReference>
<evidence type="ECO:0000256" key="1">
    <source>
        <dbReference type="SAM" id="MobiDB-lite"/>
    </source>
</evidence>
<evidence type="ECO:0000256" key="2">
    <source>
        <dbReference type="SAM" id="SignalP"/>
    </source>
</evidence>
<feature type="region of interest" description="Disordered" evidence="1">
    <location>
        <begin position="803"/>
        <end position="835"/>
    </location>
</feature>
<dbReference type="InterPro" id="IPR001969">
    <property type="entry name" value="Aspartic_peptidase_AS"/>
</dbReference>
<dbReference type="OrthoDB" id="377242at2759"/>
<keyword evidence="4" id="KW-1185">Reference proteome</keyword>
<evidence type="ECO:0000313" key="3">
    <source>
        <dbReference type="EMBL" id="ANQ07043.1"/>
    </source>
</evidence>
<dbReference type="PROSITE" id="PS00141">
    <property type="entry name" value="ASP_PROTEASE"/>
    <property type="match status" value="1"/>
</dbReference>
<accession>A0A1B1DW83</accession>
<feature type="compositionally biased region" description="Acidic residues" evidence="1">
    <location>
        <begin position="697"/>
        <end position="707"/>
    </location>
</feature>
<proteinExistence type="predicted"/>
<feature type="region of interest" description="Disordered" evidence="1">
    <location>
        <begin position="690"/>
        <end position="718"/>
    </location>
</feature>
<dbReference type="Proteomes" id="UP000092716">
    <property type="component" value="Chromosome 6"/>
</dbReference>
<dbReference type="AlphaFoldDB" id="A0A1B1DW83"/>
<evidence type="ECO:0008006" key="5">
    <source>
        <dbReference type="Google" id="ProtNLM"/>
    </source>
</evidence>
<evidence type="ECO:0000313" key="4">
    <source>
        <dbReference type="Proteomes" id="UP000092716"/>
    </source>
</evidence>
<feature type="region of interest" description="Disordered" evidence="1">
    <location>
        <begin position="532"/>
        <end position="560"/>
    </location>
</feature>
<dbReference type="GO" id="GO:0004190">
    <property type="term" value="F:aspartic-type endopeptidase activity"/>
    <property type="evidence" value="ECO:0007669"/>
    <property type="project" value="InterPro"/>
</dbReference>
<feature type="chain" id="PRO_5008521294" description="Aspartyl protease" evidence="2">
    <location>
        <begin position="21"/>
        <end position="917"/>
    </location>
</feature>
<feature type="region of interest" description="Disordered" evidence="1">
    <location>
        <begin position="748"/>
        <end position="772"/>
    </location>
</feature>
<feature type="signal peptide" evidence="2">
    <location>
        <begin position="1"/>
        <end position="20"/>
    </location>
</feature>